<keyword evidence="1" id="KW-0812">Transmembrane</keyword>
<dbReference type="Proteomes" id="UP000886744">
    <property type="component" value="Unassembled WGS sequence"/>
</dbReference>
<feature type="transmembrane region" description="Helical" evidence="1">
    <location>
        <begin position="120"/>
        <end position="140"/>
    </location>
</feature>
<feature type="transmembrane region" description="Helical" evidence="1">
    <location>
        <begin position="76"/>
        <end position="100"/>
    </location>
</feature>
<evidence type="ECO:0000313" key="3">
    <source>
        <dbReference type="Proteomes" id="UP000886744"/>
    </source>
</evidence>
<proteinExistence type="predicted"/>
<evidence type="ECO:0000256" key="1">
    <source>
        <dbReference type="SAM" id="Phobius"/>
    </source>
</evidence>
<evidence type="ECO:0000313" key="2">
    <source>
        <dbReference type="EMBL" id="HIR63180.1"/>
    </source>
</evidence>
<sequence length="228" mass="24992">MKKADIVFACAVVAVFLPFVLSEPVYEAYKSFNAAHGMIVSFIKFAVLSTAGEMLGARITTGRYYYKGFGLISKMLVWGILGMGINMAMIIFSSGTPAFLEYMGLTGATEFLAGPMCWQKVLVAFCVSVAMNSIFAPVFMTLHKICDIHIADHGGSALALIRPWKMGELFCRVNWKAQWDFVFKKTIPLFWFPAHTVTFLLPPSGRVLCAALLGVALGVLLALAARKK</sequence>
<gene>
    <name evidence="2" type="ORF">IAC94_06640</name>
</gene>
<feature type="transmembrane region" description="Helical" evidence="1">
    <location>
        <begin position="207"/>
        <end position="225"/>
    </location>
</feature>
<keyword evidence="1" id="KW-0472">Membrane</keyword>
<dbReference type="AlphaFoldDB" id="A0A9D1E1M6"/>
<comment type="caution">
    <text evidence="2">The sequence shown here is derived from an EMBL/GenBank/DDBJ whole genome shotgun (WGS) entry which is preliminary data.</text>
</comment>
<keyword evidence="1" id="KW-1133">Transmembrane helix</keyword>
<protein>
    <submittedName>
        <fullName evidence="2">Uncharacterized protein</fullName>
    </submittedName>
</protein>
<dbReference type="EMBL" id="DVHI01000081">
    <property type="protein sequence ID" value="HIR63180.1"/>
    <property type="molecule type" value="Genomic_DNA"/>
</dbReference>
<organism evidence="2 3">
    <name type="scientific">Candidatus Coprenecus avistercoris</name>
    <dbReference type="NCBI Taxonomy" id="2840730"/>
    <lineage>
        <taxon>Bacteria</taxon>
        <taxon>Pseudomonadati</taxon>
        <taxon>Bacteroidota</taxon>
        <taxon>Bacteroidia</taxon>
        <taxon>Bacteroidales</taxon>
        <taxon>Rikenellaceae</taxon>
        <taxon>Rikenellaceae incertae sedis</taxon>
        <taxon>Candidatus Coprenecus</taxon>
    </lineage>
</organism>
<reference evidence="2" key="2">
    <citation type="journal article" date="2021" name="PeerJ">
        <title>Extensive microbial diversity within the chicken gut microbiome revealed by metagenomics and culture.</title>
        <authorList>
            <person name="Gilroy R."/>
            <person name="Ravi A."/>
            <person name="Getino M."/>
            <person name="Pursley I."/>
            <person name="Horton D.L."/>
            <person name="Alikhan N.F."/>
            <person name="Baker D."/>
            <person name="Gharbi K."/>
            <person name="Hall N."/>
            <person name="Watson M."/>
            <person name="Adriaenssens E.M."/>
            <person name="Foster-Nyarko E."/>
            <person name="Jarju S."/>
            <person name="Secka A."/>
            <person name="Antonio M."/>
            <person name="Oren A."/>
            <person name="Chaudhuri R.R."/>
            <person name="La Ragione R."/>
            <person name="Hildebrand F."/>
            <person name="Pallen M.J."/>
        </authorList>
    </citation>
    <scope>NUCLEOTIDE SEQUENCE</scope>
    <source>
        <strain evidence="2">ChiHjej13B12-12457</strain>
    </source>
</reference>
<name>A0A9D1E1M6_9BACT</name>
<feature type="transmembrane region" description="Helical" evidence="1">
    <location>
        <begin position="32"/>
        <end position="55"/>
    </location>
</feature>
<accession>A0A9D1E1M6</accession>
<reference evidence="2" key="1">
    <citation type="submission" date="2020-10" db="EMBL/GenBank/DDBJ databases">
        <authorList>
            <person name="Gilroy R."/>
        </authorList>
    </citation>
    <scope>NUCLEOTIDE SEQUENCE</scope>
    <source>
        <strain evidence="2">ChiHjej13B12-12457</strain>
    </source>
</reference>